<keyword evidence="7" id="KW-0479">Metal-binding</keyword>
<dbReference type="AlphaFoldDB" id="A0A5C1Q669"/>
<dbReference type="GO" id="GO:0009055">
    <property type="term" value="F:electron transfer activity"/>
    <property type="evidence" value="ECO:0007669"/>
    <property type="project" value="InterPro"/>
</dbReference>
<keyword evidence="10" id="KW-0408">Iron</keyword>
<gene>
    <name evidence="15" type="ORF">ABIC99_002350</name>
    <name evidence="16" type="ORF">EWH46_12900</name>
</gene>
<evidence type="ECO:0000256" key="13">
    <source>
        <dbReference type="SAM" id="Phobius"/>
    </source>
</evidence>
<sequence length="196" mass="21033">MPALHTASPAPAAARPTLYGPISRLAHWGGALLTIALLALGLIAEELLPDGALRRKLWAWHVGLGMLALLPLLLRAQWSVLALLAGRRPAPLSAPGPLRWLEHGVHAGLLAVMLVMAFSGPLMYWSEGEPVHVLGWFSVPSPIEANAALHYYSGRLHELGSKLMLALLALHVAGALRHGRSSLRRMAGPRPQQSAR</sequence>
<dbReference type="GO" id="GO:0020037">
    <property type="term" value="F:heme binding"/>
    <property type="evidence" value="ECO:0007669"/>
    <property type="project" value="TreeGrafter"/>
</dbReference>
<dbReference type="InterPro" id="IPR052168">
    <property type="entry name" value="Cytochrome_b561_oxidase"/>
</dbReference>
<dbReference type="KEGG" id="snn:EWH46_12900"/>
<evidence type="ECO:0000313" key="15">
    <source>
        <dbReference type="EMBL" id="MET3604534.1"/>
    </source>
</evidence>
<evidence type="ECO:0000256" key="1">
    <source>
        <dbReference type="ARBA" id="ARBA00001970"/>
    </source>
</evidence>
<dbReference type="PANTHER" id="PTHR30529:SF1">
    <property type="entry name" value="CYTOCHROME B561 HOMOLOG 2"/>
    <property type="match status" value="1"/>
</dbReference>
<keyword evidence="8" id="KW-0249">Electron transport</keyword>
<dbReference type="Pfam" id="PF01292">
    <property type="entry name" value="Ni_hydr_CYTB"/>
    <property type="match status" value="1"/>
</dbReference>
<dbReference type="GO" id="GO:0005886">
    <property type="term" value="C:plasma membrane"/>
    <property type="evidence" value="ECO:0007669"/>
    <property type="project" value="UniProtKB-SubCell"/>
</dbReference>
<dbReference type="Proteomes" id="UP001549111">
    <property type="component" value="Unassembled WGS sequence"/>
</dbReference>
<dbReference type="GO" id="GO:0046872">
    <property type="term" value="F:metal ion binding"/>
    <property type="evidence" value="ECO:0007669"/>
    <property type="project" value="UniProtKB-KW"/>
</dbReference>
<dbReference type="GO" id="GO:0022904">
    <property type="term" value="P:respiratory electron transport chain"/>
    <property type="evidence" value="ECO:0007669"/>
    <property type="project" value="InterPro"/>
</dbReference>
<evidence type="ECO:0000256" key="11">
    <source>
        <dbReference type="ARBA" id="ARBA00023136"/>
    </source>
</evidence>
<evidence type="ECO:0000313" key="17">
    <source>
        <dbReference type="Proteomes" id="UP000323522"/>
    </source>
</evidence>
<keyword evidence="5" id="KW-0349">Heme</keyword>
<keyword evidence="6 13" id="KW-0812">Transmembrane</keyword>
<evidence type="ECO:0000256" key="12">
    <source>
        <dbReference type="ARBA" id="ARBA00037975"/>
    </source>
</evidence>
<feature type="domain" description="Cytochrome b561 bacterial/Ni-hydrogenase" evidence="14">
    <location>
        <begin position="19"/>
        <end position="187"/>
    </location>
</feature>
<evidence type="ECO:0000256" key="3">
    <source>
        <dbReference type="ARBA" id="ARBA00022448"/>
    </source>
</evidence>
<keyword evidence="9 13" id="KW-1133">Transmembrane helix</keyword>
<keyword evidence="11 13" id="KW-0472">Membrane</keyword>
<dbReference type="PANTHER" id="PTHR30529">
    <property type="entry name" value="CYTOCHROME B561"/>
    <property type="match status" value="1"/>
</dbReference>
<feature type="transmembrane region" description="Helical" evidence="13">
    <location>
        <begin position="25"/>
        <end position="44"/>
    </location>
</feature>
<reference evidence="16 17" key="1">
    <citation type="submission" date="2019-02" db="EMBL/GenBank/DDBJ databases">
        <title>Complete Genome Sequence and Methylome Analysis of Sphaerotilus natans subsp. sulfidivorans D-507.</title>
        <authorList>
            <person name="Fomenkov A."/>
            <person name="Gridneva E."/>
            <person name="Smolyakov D."/>
            <person name="Dubinina G."/>
            <person name="Vincze T."/>
            <person name="Grabovich M."/>
            <person name="Roberts R.J."/>
        </authorList>
    </citation>
    <scope>NUCLEOTIDE SEQUENCE [LARGE SCALE GENOMIC DNA]</scope>
    <source>
        <strain evidence="16 17">D-507</strain>
    </source>
</reference>
<feature type="transmembrane region" description="Helical" evidence="13">
    <location>
        <begin position="64"/>
        <end position="86"/>
    </location>
</feature>
<keyword evidence="18" id="KW-1185">Reference proteome</keyword>
<feature type="transmembrane region" description="Helical" evidence="13">
    <location>
        <begin position="107"/>
        <end position="126"/>
    </location>
</feature>
<comment type="similarity">
    <text evidence="12">Belongs to the cytochrome b561 family.</text>
</comment>
<organism evidence="16 17">
    <name type="scientific">Sphaerotilus sulfidivorans</name>
    <dbReference type="NCBI Taxonomy" id="639200"/>
    <lineage>
        <taxon>Bacteria</taxon>
        <taxon>Pseudomonadati</taxon>
        <taxon>Pseudomonadota</taxon>
        <taxon>Betaproteobacteria</taxon>
        <taxon>Burkholderiales</taxon>
        <taxon>Sphaerotilaceae</taxon>
        <taxon>Sphaerotilus</taxon>
    </lineage>
</organism>
<evidence type="ECO:0000256" key="4">
    <source>
        <dbReference type="ARBA" id="ARBA00022475"/>
    </source>
</evidence>
<evidence type="ECO:0000313" key="18">
    <source>
        <dbReference type="Proteomes" id="UP001549111"/>
    </source>
</evidence>
<evidence type="ECO:0000256" key="6">
    <source>
        <dbReference type="ARBA" id="ARBA00022692"/>
    </source>
</evidence>
<proteinExistence type="inferred from homology"/>
<evidence type="ECO:0000259" key="14">
    <source>
        <dbReference type="Pfam" id="PF01292"/>
    </source>
</evidence>
<dbReference type="SUPFAM" id="SSF81342">
    <property type="entry name" value="Transmembrane di-heme cytochromes"/>
    <property type="match status" value="1"/>
</dbReference>
<dbReference type="OrthoDB" id="7280471at2"/>
<keyword evidence="4" id="KW-1003">Cell membrane</keyword>
<protein>
    <submittedName>
        <fullName evidence="15">Cytochrome b561</fullName>
    </submittedName>
</protein>
<reference evidence="15 18" key="2">
    <citation type="submission" date="2024-06" db="EMBL/GenBank/DDBJ databases">
        <title>Genomic Encyclopedia of Type Strains, Phase IV (KMG-IV): sequencing the most valuable type-strain genomes for metagenomic binning, comparative biology and taxonomic classification.</title>
        <authorList>
            <person name="Goeker M."/>
        </authorList>
    </citation>
    <scope>NUCLEOTIDE SEQUENCE [LARGE SCALE GENOMIC DNA]</scope>
    <source>
        <strain evidence="15 18">D-501</strain>
    </source>
</reference>
<evidence type="ECO:0000313" key="16">
    <source>
        <dbReference type="EMBL" id="QEN01592.1"/>
    </source>
</evidence>
<evidence type="ECO:0000256" key="9">
    <source>
        <dbReference type="ARBA" id="ARBA00022989"/>
    </source>
</evidence>
<dbReference type="EMBL" id="JBEPLS010000008">
    <property type="protein sequence ID" value="MET3604534.1"/>
    <property type="molecule type" value="Genomic_DNA"/>
</dbReference>
<keyword evidence="3" id="KW-0813">Transport</keyword>
<name>A0A5C1Q669_9BURK</name>
<evidence type="ECO:0000256" key="5">
    <source>
        <dbReference type="ARBA" id="ARBA00022617"/>
    </source>
</evidence>
<accession>A0A5C1Q669</accession>
<dbReference type="InterPro" id="IPR016174">
    <property type="entry name" value="Di-haem_cyt_TM"/>
</dbReference>
<evidence type="ECO:0000256" key="8">
    <source>
        <dbReference type="ARBA" id="ARBA00022982"/>
    </source>
</evidence>
<dbReference type="InterPro" id="IPR011577">
    <property type="entry name" value="Cyt_b561_bac/Ni-Hgenase"/>
</dbReference>
<dbReference type="EMBL" id="CP035708">
    <property type="protein sequence ID" value="QEN01592.1"/>
    <property type="molecule type" value="Genomic_DNA"/>
</dbReference>
<dbReference type="Proteomes" id="UP000323522">
    <property type="component" value="Chromosome"/>
</dbReference>
<evidence type="ECO:0000256" key="10">
    <source>
        <dbReference type="ARBA" id="ARBA00023004"/>
    </source>
</evidence>
<comment type="subcellular location">
    <subcellularLocation>
        <location evidence="2">Cell membrane</location>
        <topology evidence="2">Multi-pass membrane protein</topology>
    </subcellularLocation>
</comment>
<evidence type="ECO:0000256" key="7">
    <source>
        <dbReference type="ARBA" id="ARBA00022723"/>
    </source>
</evidence>
<comment type="cofactor">
    <cofactor evidence="1">
        <name>heme b</name>
        <dbReference type="ChEBI" id="CHEBI:60344"/>
    </cofactor>
</comment>
<evidence type="ECO:0000256" key="2">
    <source>
        <dbReference type="ARBA" id="ARBA00004651"/>
    </source>
</evidence>
<dbReference type="RefSeq" id="WP_149504270.1">
    <property type="nucleotide sequence ID" value="NZ_CP035708.1"/>
</dbReference>